<gene>
    <name evidence="2" type="ORF">SERLA73DRAFT_78970</name>
</gene>
<protein>
    <recommendedName>
        <fullName evidence="1">Hemimethylated DNA-binding domain-containing protein</fullName>
    </recommendedName>
</protein>
<dbReference type="SMART" id="SM00992">
    <property type="entry name" value="YccV-like"/>
    <property type="match status" value="1"/>
</dbReference>
<dbReference type="OMA" id="PCGFLFH"/>
<keyword evidence="3" id="KW-1185">Reference proteome</keyword>
<dbReference type="InParanoid" id="F8QEW5"/>
<dbReference type="Proteomes" id="UP000008063">
    <property type="component" value="Unassembled WGS sequence"/>
</dbReference>
<accession>F8QEW5</accession>
<dbReference type="AlphaFoldDB" id="F8QEW5"/>
<proteinExistence type="predicted"/>
<dbReference type="OrthoDB" id="28868at2759"/>
<dbReference type="STRING" id="936435.F8QEW5"/>
<dbReference type="PANTHER" id="PTHR48439:SF1">
    <property type="entry name" value="HEMIMETHYLATED DNA-BINDING DOMAIN-CONTAINING PROTEIN"/>
    <property type="match status" value="1"/>
</dbReference>
<dbReference type="InterPro" id="IPR053189">
    <property type="entry name" value="Clp_protease_adapter_ClpF"/>
</dbReference>
<reference evidence="3" key="1">
    <citation type="journal article" date="2011" name="Science">
        <title>The plant cell wall-decomposing machinery underlies the functional diversity of forest fungi.</title>
        <authorList>
            <person name="Eastwood D.C."/>
            <person name="Floudas D."/>
            <person name="Binder M."/>
            <person name="Majcherczyk A."/>
            <person name="Schneider P."/>
            <person name="Aerts A."/>
            <person name="Asiegbu F.O."/>
            <person name="Baker S.E."/>
            <person name="Barry K."/>
            <person name="Bendiksby M."/>
            <person name="Blumentritt M."/>
            <person name="Coutinho P.M."/>
            <person name="Cullen D."/>
            <person name="de Vries R.P."/>
            <person name="Gathman A."/>
            <person name="Goodell B."/>
            <person name="Henrissat B."/>
            <person name="Ihrmark K."/>
            <person name="Kauserud H."/>
            <person name="Kohler A."/>
            <person name="LaButti K."/>
            <person name="Lapidus A."/>
            <person name="Lavin J.L."/>
            <person name="Lee Y.-H."/>
            <person name="Lindquist E."/>
            <person name="Lilly W."/>
            <person name="Lucas S."/>
            <person name="Morin E."/>
            <person name="Murat C."/>
            <person name="Oguiza J.A."/>
            <person name="Park J."/>
            <person name="Pisabarro A.G."/>
            <person name="Riley R."/>
            <person name="Rosling A."/>
            <person name="Salamov A."/>
            <person name="Schmidt O."/>
            <person name="Schmutz J."/>
            <person name="Skrede I."/>
            <person name="Stenlid J."/>
            <person name="Wiebenga A."/>
            <person name="Xie X."/>
            <person name="Kuees U."/>
            <person name="Hibbett D.S."/>
            <person name="Hoffmeister D."/>
            <person name="Hoegberg N."/>
            <person name="Martin F."/>
            <person name="Grigoriev I.V."/>
            <person name="Watkinson S.C."/>
        </authorList>
    </citation>
    <scope>NUCLEOTIDE SEQUENCE [LARGE SCALE GENOMIC DNA]</scope>
    <source>
        <strain evidence="3">strain S7.3</strain>
    </source>
</reference>
<feature type="domain" description="Hemimethylated DNA-binding" evidence="1">
    <location>
        <begin position="438"/>
        <end position="543"/>
    </location>
</feature>
<dbReference type="SUPFAM" id="SSF141255">
    <property type="entry name" value="YccV-like"/>
    <property type="match status" value="1"/>
</dbReference>
<organism evidence="3">
    <name type="scientific">Serpula lacrymans var. lacrymans (strain S7.3)</name>
    <name type="common">Dry rot fungus</name>
    <dbReference type="NCBI Taxonomy" id="936435"/>
    <lineage>
        <taxon>Eukaryota</taxon>
        <taxon>Fungi</taxon>
        <taxon>Dikarya</taxon>
        <taxon>Basidiomycota</taxon>
        <taxon>Agaricomycotina</taxon>
        <taxon>Agaricomycetes</taxon>
        <taxon>Agaricomycetidae</taxon>
        <taxon>Boletales</taxon>
        <taxon>Coniophorineae</taxon>
        <taxon>Serpulaceae</taxon>
        <taxon>Serpula</taxon>
    </lineage>
</organism>
<name>F8QEW5_SERL3</name>
<dbReference type="Pfam" id="PF08755">
    <property type="entry name" value="YccV-like"/>
    <property type="match status" value="1"/>
</dbReference>
<dbReference type="HOGENOM" id="CLU_020266_1_0_1"/>
<dbReference type="InterPro" id="IPR036623">
    <property type="entry name" value="Hemimethylated_DNA-bd_sf"/>
</dbReference>
<dbReference type="NCBIfam" id="TIGR02097">
    <property type="entry name" value="yccV"/>
    <property type="match status" value="1"/>
</dbReference>
<dbReference type="Gene3D" id="2.30.30.390">
    <property type="entry name" value="Hemimethylated DNA-binding domain"/>
    <property type="match status" value="1"/>
</dbReference>
<dbReference type="InterPro" id="IPR011722">
    <property type="entry name" value="Hemimethylated_DNA-bd_dom"/>
</dbReference>
<sequence length="572" mass="64058">MTSGFRLLPFDIYLHILVKFPVSDHSDDSVKTLSACLRTNSTLREAASLSKVWEPHYKARYTECVTAEEELRKQAAGGDFRLMYMYRRRLDQQAVDILNGISMERTGRQGRAAQLAISLSYDVWNALELETRLTPAEILEGLHQNARDIAPHAIPRRFWAKTLLGVIGRSAAVKLWAKLRPVPITQDMVSFETAFAALSTSFEYTPTQISSSLDALGSQCRAYLSEKQYPLDPDGFNDIESLKNVCFGICEFMSTQGFGPTGTRRLGICASPLDFPTRVIAIVKSPNPEFDDLFLDIYGYNSQFFLSLKEDIPSRLIAAGESTASIMRYVSPASSASMLLRASRNILASPSFPFINAIYTGFIVNLIFTNDDGMVSNIIHQVTDYSFPLDICAVLVGSLAPSLNSATRQLLITHCGELLRSEENASTSIKLRSQQVKNIKFFVGMMFKHIKLAYVGCIIGWAPTCMASEDWIIQGGVDAFPRGRHQPFYTVIFDNSTRYVAEENIGPHVLDRTSIMEYFSKCPMIERFFEGVRLSADEKGRARLLPAPELQLAYPEDDRVAEQWLKTGIIED</sequence>
<dbReference type="EMBL" id="GL945494">
    <property type="protein sequence ID" value="EGN93128.1"/>
    <property type="molecule type" value="Genomic_DNA"/>
</dbReference>
<evidence type="ECO:0000259" key="1">
    <source>
        <dbReference type="SMART" id="SM00992"/>
    </source>
</evidence>
<dbReference type="PANTHER" id="PTHR48439">
    <property type="entry name" value="HEMIMETHYLATED DNA-BINDING DOMAIN-CONTAINING PROTEIN"/>
    <property type="match status" value="1"/>
</dbReference>
<evidence type="ECO:0000313" key="3">
    <source>
        <dbReference type="Proteomes" id="UP000008063"/>
    </source>
</evidence>
<evidence type="ECO:0000313" key="2">
    <source>
        <dbReference type="EMBL" id="EGN93128.1"/>
    </source>
</evidence>
<dbReference type="GO" id="GO:0003677">
    <property type="term" value="F:DNA binding"/>
    <property type="evidence" value="ECO:0007669"/>
    <property type="project" value="InterPro"/>
</dbReference>